<dbReference type="AlphaFoldDB" id="A0A2J8A7F5"/>
<evidence type="ECO:0000256" key="1">
    <source>
        <dbReference type="SAM" id="Coils"/>
    </source>
</evidence>
<accession>A0A2J8A7F5</accession>
<comment type="caution">
    <text evidence="3">The sequence shown here is derived from an EMBL/GenBank/DDBJ whole genome shotgun (WGS) entry which is preliminary data.</text>
</comment>
<protein>
    <submittedName>
        <fullName evidence="3">Uncharacterized protein</fullName>
    </submittedName>
</protein>
<evidence type="ECO:0000313" key="4">
    <source>
        <dbReference type="Proteomes" id="UP000236333"/>
    </source>
</evidence>
<evidence type="ECO:0000256" key="2">
    <source>
        <dbReference type="SAM" id="MobiDB-lite"/>
    </source>
</evidence>
<dbReference type="Proteomes" id="UP000236333">
    <property type="component" value="Unassembled WGS sequence"/>
</dbReference>
<proteinExistence type="predicted"/>
<feature type="non-terminal residue" evidence="3">
    <location>
        <position position="1"/>
    </location>
</feature>
<feature type="region of interest" description="Disordered" evidence="2">
    <location>
        <begin position="66"/>
        <end position="88"/>
    </location>
</feature>
<keyword evidence="4" id="KW-1185">Reference proteome</keyword>
<dbReference type="EMBL" id="PGGS01000129">
    <property type="protein sequence ID" value="PNH08464.1"/>
    <property type="molecule type" value="Genomic_DNA"/>
</dbReference>
<gene>
    <name evidence="3" type="ORF">TSOC_004969</name>
</gene>
<organism evidence="3 4">
    <name type="scientific">Tetrabaena socialis</name>
    <dbReference type="NCBI Taxonomy" id="47790"/>
    <lineage>
        <taxon>Eukaryota</taxon>
        <taxon>Viridiplantae</taxon>
        <taxon>Chlorophyta</taxon>
        <taxon>core chlorophytes</taxon>
        <taxon>Chlorophyceae</taxon>
        <taxon>CS clade</taxon>
        <taxon>Chlamydomonadales</taxon>
        <taxon>Tetrabaenaceae</taxon>
        <taxon>Tetrabaena</taxon>
    </lineage>
</organism>
<feature type="coiled-coil region" evidence="1">
    <location>
        <begin position="169"/>
        <end position="196"/>
    </location>
</feature>
<keyword evidence="1" id="KW-0175">Coiled coil</keyword>
<name>A0A2J8A7F5_9CHLO</name>
<reference evidence="3 4" key="1">
    <citation type="journal article" date="2017" name="Mol. Biol. Evol.">
        <title>The 4-celled Tetrabaena socialis nuclear genome reveals the essential components for genetic control of cell number at the origin of multicellularity in the volvocine lineage.</title>
        <authorList>
            <person name="Featherston J."/>
            <person name="Arakaki Y."/>
            <person name="Hanschen E.R."/>
            <person name="Ferris P.J."/>
            <person name="Michod R.E."/>
            <person name="Olson B.J.S.C."/>
            <person name="Nozaki H."/>
            <person name="Durand P.M."/>
        </authorList>
    </citation>
    <scope>NUCLEOTIDE SEQUENCE [LARGE SCALE GENOMIC DNA]</scope>
    <source>
        <strain evidence="3 4">NIES-571</strain>
    </source>
</reference>
<dbReference type="OrthoDB" id="531066at2759"/>
<sequence length="255" mass="28304">APCTSAPAVRPVRCRVPASRPQTVQAQAVQSDNGKVQSRAKQLKFYYFDPLNPEEVREIVARHRDTPKSHQHAAANGNGNGYLTHVKDSGRDPVQLQRLSTQLEETRSALVKLQQFEGLYKESRMRSKQMQAEVTSLQVLLADKDAELARQYKRMESEAMERSGLRSSFNVAVDEVKALRNELEEARQAMLELRGVIPSNVTLRRGVRSSGLIDDAGTNPDVLTSLQGLAKQLAEGMEQEVGSMFNGSVAGKREM</sequence>
<evidence type="ECO:0000313" key="3">
    <source>
        <dbReference type="EMBL" id="PNH08464.1"/>
    </source>
</evidence>